<dbReference type="AlphaFoldDB" id="A0AAN6QI14"/>
<keyword evidence="1" id="KW-1133">Transmembrane helix</keyword>
<dbReference type="EMBL" id="MU853358">
    <property type="protein sequence ID" value="KAK4109159.1"/>
    <property type="molecule type" value="Genomic_DNA"/>
</dbReference>
<proteinExistence type="predicted"/>
<reference evidence="2" key="1">
    <citation type="journal article" date="2023" name="Mol. Phylogenet. Evol.">
        <title>Genome-scale phylogeny and comparative genomics of the fungal order Sordariales.</title>
        <authorList>
            <person name="Hensen N."/>
            <person name="Bonometti L."/>
            <person name="Westerberg I."/>
            <person name="Brannstrom I.O."/>
            <person name="Guillou S."/>
            <person name="Cros-Aarteil S."/>
            <person name="Calhoun S."/>
            <person name="Haridas S."/>
            <person name="Kuo A."/>
            <person name="Mondo S."/>
            <person name="Pangilinan J."/>
            <person name="Riley R."/>
            <person name="LaButti K."/>
            <person name="Andreopoulos B."/>
            <person name="Lipzen A."/>
            <person name="Chen C."/>
            <person name="Yan M."/>
            <person name="Daum C."/>
            <person name="Ng V."/>
            <person name="Clum A."/>
            <person name="Steindorff A."/>
            <person name="Ohm R.A."/>
            <person name="Martin F."/>
            <person name="Silar P."/>
            <person name="Natvig D.O."/>
            <person name="Lalanne C."/>
            <person name="Gautier V."/>
            <person name="Ament-Velasquez S.L."/>
            <person name="Kruys A."/>
            <person name="Hutchinson M.I."/>
            <person name="Powell A.J."/>
            <person name="Barry K."/>
            <person name="Miller A.N."/>
            <person name="Grigoriev I.V."/>
            <person name="Debuchy R."/>
            <person name="Gladieux P."/>
            <person name="Hiltunen Thoren M."/>
            <person name="Johannesson H."/>
        </authorList>
    </citation>
    <scope>NUCLEOTIDE SEQUENCE</scope>
    <source>
        <strain evidence="2">CBS 508.74</strain>
    </source>
</reference>
<organism evidence="2 3">
    <name type="scientific">Canariomyces notabilis</name>
    <dbReference type="NCBI Taxonomy" id="2074819"/>
    <lineage>
        <taxon>Eukaryota</taxon>
        <taxon>Fungi</taxon>
        <taxon>Dikarya</taxon>
        <taxon>Ascomycota</taxon>
        <taxon>Pezizomycotina</taxon>
        <taxon>Sordariomycetes</taxon>
        <taxon>Sordariomycetidae</taxon>
        <taxon>Sordariales</taxon>
        <taxon>Chaetomiaceae</taxon>
        <taxon>Canariomyces</taxon>
    </lineage>
</organism>
<accession>A0AAN6QI14</accession>
<dbReference type="GeneID" id="89933498"/>
<comment type="caution">
    <text evidence="2">The sequence shown here is derived from an EMBL/GenBank/DDBJ whole genome shotgun (WGS) entry which is preliminary data.</text>
</comment>
<dbReference type="RefSeq" id="XP_064666729.1">
    <property type="nucleotide sequence ID" value="XM_064809374.1"/>
</dbReference>
<dbReference type="Proteomes" id="UP001302812">
    <property type="component" value="Unassembled WGS sequence"/>
</dbReference>
<feature type="transmembrane region" description="Helical" evidence="1">
    <location>
        <begin position="35"/>
        <end position="60"/>
    </location>
</feature>
<keyword evidence="1" id="KW-0472">Membrane</keyword>
<evidence type="ECO:0000313" key="2">
    <source>
        <dbReference type="EMBL" id="KAK4109159.1"/>
    </source>
</evidence>
<reference evidence="2" key="2">
    <citation type="submission" date="2023-05" db="EMBL/GenBank/DDBJ databases">
        <authorList>
            <consortium name="Lawrence Berkeley National Laboratory"/>
            <person name="Steindorff A."/>
            <person name="Hensen N."/>
            <person name="Bonometti L."/>
            <person name="Westerberg I."/>
            <person name="Brannstrom I.O."/>
            <person name="Guillou S."/>
            <person name="Cros-Aarteil S."/>
            <person name="Calhoun S."/>
            <person name="Haridas S."/>
            <person name="Kuo A."/>
            <person name="Mondo S."/>
            <person name="Pangilinan J."/>
            <person name="Riley R."/>
            <person name="Labutti K."/>
            <person name="Andreopoulos B."/>
            <person name="Lipzen A."/>
            <person name="Chen C."/>
            <person name="Yanf M."/>
            <person name="Daum C."/>
            <person name="Ng V."/>
            <person name="Clum A."/>
            <person name="Ohm R."/>
            <person name="Martin F."/>
            <person name="Silar P."/>
            <person name="Natvig D."/>
            <person name="Lalanne C."/>
            <person name="Gautier V."/>
            <person name="Ament-Velasquez S.L."/>
            <person name="Kruys A."/>
            <person name="Hutchinson M.I."/>
            <person name="Powell A.J."/>
            <person name="Barry K."/>
            <person name="Miller A.N."/>
            <person name="Grigoriev I.V."/>
            <person name="Debuchy R."/>
            <person name="Gladieux P."/>
            <person name="Thoren M.H."/>
            <person name="Johannesson H."/>
        </authorList>
    </citation>
    <scope>NUCLEOTIDE SEQUENCE</scope>
    <source>
        <strain evidence="2">CBS 508.74</strain>
    </source>
</reference>
<gene>
    <name evidence="2" type="ORF">N656DRAFT_359744</name>
</gene>
<keyword evidence="3" id="KW-1185">Reference proteome</keyword>
<protein>
    <submittedName>
        <fullName evidence="2">Uncharacterized protein</fullName>
    </submittedName>
</protein>
<name>A0AAN6QI14_9PEZI</name>
<keyword evidence="1" id="KW-0812">Transmembrane</keyword>
<sequence length="147" mass="16100">MGIPYSKQIHSAFDQVTPFVACGFRVLEKIRDISILVALIQLLTCFFLSLILLTLLGLLITVNPDLELERQAIVTPTVKWIASWVSDRDERRWIEVLLFVVLGGVGLGASAGYYTMQEHVLPANGNRVTEEVADEVVEGAVAQGGSS</sequence>
<evidence type="ECO:0000256" key="1">
    <source>
        <dbReference type="SAM" id="Phobius"/>
    </source>
</evidence>
<evidence type="ECO:0000313" key="3">
    <source>
        <dbReference type="Proteomes" id="UP001302812"/>
    </source>
</evidence>
<feature type="transmembrane region" description="Helical" evidence="1">
    <location>
        <begin position="93"/>
        <end position="114"/>
    </location>
</feature>